<protein>
    <submittedName>
        <fullName evidence="1">Uncharacterized protein</fullName>
    </submittedName>
</protein>
<evidence type="ECO:0000313" key="2">
    <source>
        <dbReference type="Proteomes" id="UP000807342"/>
    </source>
</evidence>
<gene>
    <name evidence="1" type="ORF">P691DRAFT_682111</name>
</gene>
<feature type="non-terminal residue" evidence="1">
    <location>
        <position position="1"/>
    </location>
</feature>
<accession>A0A9P6BVT1</accession>
<dbReference type="EMBL" id="MU151695">
    <property type="protein sequence ID" value="KAF9442146.1"/>
    <property type="molecule type" value="Genomic_DNA"/>
</dbReference>
<dbReference type="AlphaFoldDB" id="A0A9P6BVT1"/>
<proteinExistence type="predicted"/>
<sequence length="103" mass="11129">GSSRSLVPVVCILCAEVGHSVFDHPSLKIPTKFPDGKPAWSTLSNSCICTSEGREICVKFNTKGKDCCEGICTHDSTCLHICSFCGSKGHHTFAWNCCSKPSY</sequence>
<reference evidence="1" key="1">
    <citation type="submission" date="2020-11" db="EMBL/GenBank/DDBJ databases">
        <authorList>
            <consortium name="DOE Joint Genome Institute"/>
            <person name="Ahrendt S."/>
            <person name="Riley R."/>
            <person name="Andreopoulos W."/>
            <person name="Labutti K."/>
            <person name="Pangilinan J."/>
            <person name="Ruiz-Duenas F.J."/>
            <person name="Barrasa J.M."/>
            <person name="Sanchez-Garcia M."/>
            <person name="Camarero S."/>
            <person name="Miyauchi S."/>
            <person name="Serrano A."/>
            <person name="Linde D."/>
            <person name="Babiker R."/>
            <person name="Drula E."/>
            <person name="Ayuso-Fernandez I."/>
            <person name="Pacheco R."/>
            <person name="Padilla G."/>
            <person name="Ferreira P."/>
            <person name="Barriuso J."/>
            <person name="Kellner H."/>
            <person name="Castanera R."/>
            <person name="Alfaro M."/>
            <person name="Ramirez L."/>
            <person name="Pisabarro A.G."/>
            <person name="Kuo A."/>
            <person name="Tritt A."/>
            <person name="Lipzen A."/>
            <person name="He G."/>
            <person name="Yan M."/>
            <person name="Ng V."/>
            <person name="Cullen D."/>
            <person name="Martin F."/>
            <person name="Rosso M.-N."/>
            <person name="Henrissat B."/>
            <person name="Hibbett D."/>
            <person name="Martinez A.T."/>
            <person name="Grigoriev I.V."/>
        </authorList>
    </citation>
    <scope>NUCLEOTIDE SEQUENCE</scope>
    <source>
        <strain evidence="1">MF-IS2</strain>
    </source>
</reference>
<keyword evidence="2" id="KW-1185">Reference proteome</keyword>
<dbReference type="Proteomes" id="UP000807342">
    <property type="component" value="Unassembled WGS sequence"/>
</dbReference>
<comment type="caution">
    <text evidence="1">The sequence shown here is derived from an EMBL/GenBank/DDBJ whole genome shotgun (WGS) entry which is preliminary data.</text>
</comment>
<name>A0A9P6BVT1_9AGAR</name>
<dbReference type="OrthoDB" id="3018573at2759"/>
<evidence type="ECO:0000313" key="1">
    <source>
        <dbReference type="EMBL" id="KAF9442146.1"/>
    </source>
</evidence>
<organism evidence="1 2">
    <name type="scientific">Macrolepiota fuliginosa MF-IS2</name>
    <dbReference type="NCBI Taxonomy" id="1400762"/>
    <lineage>
        <taxon>Eukaryota</taxon>
        <taxon>Fungi</taxon>
        <taxon>Dikarya</taxon>
        <taxon>Basidiomycota</taxon>
        <taxon>Agaricomycotina</taxon>
        <taxon>Agaricomycetes</taxon>
        <taxon>Agaricomycetidae</taxon>
        <taxon>Agaricales</taxon>
        <taxon>Agaricineae</taxon>
        <taxon>Agaricaceae</taxon>
        <taxon>Macrolepiota</taxon>
    </lineage>
</organism>